<dbReference type="STRING" id="224129.A0A1W4XLQ0"/>
<accession>A0A1W4XLQ0</accession>
<protein>
    <submittedName>
        <fullName evidence="3">Abnormal long morphology protein 1-like</fullName>
    </submittedName>
</protein>
<feature type="coiled-coil region" evidence="1">
    <location>
        <begin position="150"/>
        <end position="191"/>
    </location>
</feature>
<dbReference type="RefSeq" id="XP_018333398.1">
    <property type="nucleotide sequence ID" value="XM_018477896.1"/>
</dbReference>
<feature type="coiled-coil region" evidence="1">
    <location>
        <begin position="224"/>
        <end position="272"/>
    </location>
</feature>
<dbReference type="InParanoid" id="A0A1W4XLQ0"/>
<dbReference type="OrthoDB" id="6748836at2759"/>
<dbReference type="Proteomes" id="UP000192223">
    <property type="component" value="Unplaced"/>
</dbReference>
<reference evidence="3" key="1">
    <citation type="submission" date="2025-08" db="UniProtKB">
        <authorList>
            <consortium name="RefSeq"/>
        </authorList>
    </citation>
    <scope>IDENTIFICATION</scope>
    <source>
        <tissue evidence="3">Entire body</tissue>
    </source>
</reference>
<dbReference type="GeneID" id="108742623"/>
<name>A0A1W4XLQ0_AGRPL</name>
<evidence type="ECO:0000313" key="3">
    <source>
        <dbReference type="RefSeq" id="XP_018333398.1"/>
    </source>
</evidence>
<sequence>MYYYFNCDASMEYSTNNYSRLFQDLMKLERDYTFNQNQIKLKDEEIERLNLSNGKLQEAIKRKIAEIQTLHCKIFKLESELTETKKDVEKQKVINQKSINCFNQDLQEANKRNESLINQHLRDLKKKEFEMKQHFDSILQEKEYEFKEKLMAAEEKLRFEKQTVTNLTDRLQKQIDDYLQLQDKLRQIEEKYLCEKTAFEQELKSLETIRSNLTSDLITVKDTCLKLEQNMSNSSSEIEKYQADLKHLNEEVKALTDRTDNLTIENKVLKEKLSEASKIYGNALTEAQEWKNKYSEIQLKMTGAESGVCCEIKHQKFDELEKQNAILQDVVKTMRKERVQMELQTQNDISGAESRIERLETLVNLLKKESCYCDNCSEVSGYK</sequence>
<evidence type="ECO:0000313" key="2">
    <source>
        <dbReference type="Proteomes" id="UP000192223"/>
    </source>
</evidence>
<organism evidence="2 3">
    <name type="scientific">Agrilus planipennis</name>
    <name type="common">Emerald ash borer</name>
    <name type="synonym">Agrilus marcopoli</name>
    <dbReference type="NCBI Taxonomy" id="224129"/>
    <lineage>
        <taxon>Eukaryota</taxon>
        <taxon>Metazoa</taxon>
        <taxon>Ecdysozoa</taxon>
        <taxon>Arthropoda</taxon>
        <taxon>Hexapoda</taxon>
        <taxon>Insecta</taxon>
        <taxon>Pterygota</taxon>
        <taxon>Neoptera</taxon>
        <taxon>Endopterygota</taxon>
        <taxon>Coleoptera</taxon>
        <taxon>Polyphaga</taxon>
        <taxon>Elateriformia</taxon>
        <taxon>Buprestoidea</taxon>
        <taxon>Buprestidae</taxon>
        <taxon>Agrilinae</taxon>
        <taxon>Agrilus</taxon>
    </lineage>
</organism>
<proteinExistence type="predicted"/>
<keyword evidence="2" id="KW-1185">Reference proteome</keyword>
<dbReference type="AlphaFoldDB" id="A0A1W4XLQ0"/>
<keyword evidence="1" id="KW-0175">Coiled coil</keyword>
<evidence type="ECO:0000256" key="1">
    <source>
        <dbReference type="SAM" id="Coils"/>
    </source>
</evidence>
<dbReference type="KEGG" id="apln:108742623"/>
<feature type="coiled-coil region" evidence="1">
    <location>
        <begin position="317"/>
        <end position="369"/>
    </location>
</feature>
<gene>
    <name evidence="3" type="primary">LOC108742623</name>
</gene>